<dbReference type="InterPro" id="IPR036412">
    <property type="entry name" value="HAD-like_sf"/>
</dbReference>
<dbReference type="PANTHER" id="PTHR10000:SF23">
    <property type="entry name" value="5-AMINO-6-(5-PHOSPHO-D-RIBITYLAMINO)URACIL PHOSPHATASE YITU"/>
    <property type="match status" value="1"/>
</dbReference>
<dbReference type="SUPFAM" id="SSF56784">
    <property type="entry name" value="HAD-like"/>
    <property type="match status" value="1"/>
</dbReference>
<dbReference type="STRING" id="1505725.GA0061074_10511"/>
<dbReference type="PANTHER" id="PTHR10000">
    <property type="entry name" value="PHOSPHOSERINE PHOSPHATASE"/>
    <property type="match status" value="1"/>
</dbReference>
<dbReference type="NCBIfam" id="TIGR01484">
    <property type="entry name" value="HAD-SF-IIB"/>
    <property type="match status" value="1"/>
</dbReference>
<dbReference type="OrthoDB" id="9781413at2"/>
<dbReference type="Gene3D" id="3.40.50.1000">
    <property type="entry name" value="HAD superfamily/HAD-like"/>
    <property type="match status" value="1"/>
</dbReference>
<dbReference type="Pfam" id="PF08282">
    <property type="entry name" value="Hydrolase_3"/>
    <property type="match status" value="1"/>
</dbReference>
<evidence type="ECO:0000313" key="2">
    <source>
        <dbReference type="Proteomes" id="UP000199268"/>
    </source>
</evidence>
<sequence>MGRKLIGIDLDSTTLNDAGEVSAATQQMVQKMQQAGHVVAIVTGRPVRLSTDIYRQLGLVSPMINFNGALGGIPNTAWEHAYSYQVDREIAFDLLENAADMAIKAVVAENDADVWTNSLIAPKNPDEAFFFPQKDDTTHMLDRLNLKHNINSILIEAQNETHQNEIQQYVTNRYGADRVTVKTWGAKSPVLEIVPAGIAKDTGLQILQHAFDINKDDVYAFGDEMNDYEMIDYATHGIVMKNGNNALKAIANDITEYTNDEDGLAKYLAKII</sequence>
<dbReference type="NCBIfam" id="TIGR00099">
    <property type="entry name" value="Cof-subfamily"/>
    <property type="match status" value="1"/>
</dbReference>
<protein>
    <recommendedName>
        <fullName evidence="3">Haloacid dehalogenase-like hydrolase</fullName>
    </recommendedName>
</protein>
<dbReference type="CDD" id="cd07516">
    <property type="entry name" value="HAD_Pase"/>
    <property type="match status" value="1"/>
</dbReference>
<dbReference type="InterPro" id="IPR006379">
    <property type="entry name" value="HAD-SF_hydro_IIB"/>
</dbReference>
<name>A0A1C4ACX8_9LACO</name>
<dbReference type="Gene3D" id="3.30.1240.10">
    <property type="match status" value="1"/>
</dbReference>
<dbReference type="InterPro" id="IPR023214">
    <property type="entry name" value="HAD_sf"/>
</dbReference>
<proteinExistence type="predicted"/>
<dbReference type="EMBL" id="FMAO01000005">
    <property type="protein sequence ID" value="SCB92357.1"/>
    <property type="molecule type" value="Genomic_DNA"/>
</dbReference>
<evidence type="ECO:0008006" key="3">
    <source>
        <dbReference type="Google" id="ProtNLM"/>
    </source>
</evidence>
<keyword evidence="2" id="KW-1185">Reference proteome</keyword>
<accession>A0A1C4ACX8</accession>
<gene>
    <name evidence="1" type="ORF">GA0061074_10511</name>
</gene>
<dbReference type="Proteomes" id="UP000199268">
    <property type="component" value="Unassembled WGS sequence"/>
</dbReference>
<evidence type="ECO:0000313" key="1">
    <source>
        <dbReference type="EMBL" id="SCB92357.1"/>
    </source>
</evidence>
<dbReference type="GO" id="GO:0000287">
    <property type="term" value="F:magnesium ion binding"/>
    <property type="evidence" value="ECO:0007669"/>
    <property type="project" value="TreeGrafter"/>
</dbReference>
<reference evidence="2" key="1">
    <citation type="submission" date="2016-08" db="EMBL/GenBank/DDBJ databases">
        <authorList>
            <person name="Varghese N."/>
            <person name="Submissions Spin"/>
        </authorList>
    </citation>
    <scope>NUCLEOTIDE SEQUENCE [LARGE SCALE GENOMIC DNA]</scope>
    <source>
        <strain evidence="2">R-53094</strain>
    </source>
</reference>
<dbReference type="GO" id="GO:0016791">
    <property type="term" value="F:phosphatase activity"/>
    <property type="evidence" value="ECO:0007669"/>
    <property type="project" value="TreeGrafter"/>
</dbReference>
<dbReference type="InterPro" id="IPR000150">
    <property type="entry name" value="Cof"/>
</dbReference>
<organism evidence="1 2">
    <name type="scientific">Weissella bombi</name>
    <dbReference type="NCBI Taxonomy" id="1505725"/>
    <lineage>
        <taxon>Bacteria</taxon>
        <taxon>Bacillati</taxon>
        <taxon>Bacillota</taxon>
        <taxon>Bacilli</taxon>
        <taxon>Lactobacillales</taxon>
        <taxon>Lactobacillaceae</taxon>
        <taxon>Weissella</taxon>
    </lineage>
</organism>
<dbReference type="AlphaFoldDB" id="A0A1C4ACX8"/>
<dbReference type="RefSeq" id="WP_092462271.1">
    <property type="nucleotide sequence ID" value="NZ_BJEE01000005.1"/>
</dbReference>
<dbReference type="GO" id="GO:0005829">
    <property type="term" value="C:cytosol"/>
    <property type="evidence" value="ECO:0007669"/>
    <property type="project" value="TreeGrafter"/>
</dbReference>